<dbReference type="PANTHER" id="PTHR43051">
    <property type="entry name" value="POLYNUCLEOTIDE ADENYLYLTRANSFERASE FAMILY PROTEIN"/>
    <property type="match status" value="1"/>
</dbReference>
<dbReference type="InterPro" id="IPR032828">
    <property type="entry name" value="PolyA_RNA-bd"/>
</dbReference>
<dbReference type="GO" id="GO:0003723">
    <property type="term" value="F:RNA binding"/>
    <property type="evidence" value="ECO:0007669"/>
    <property type="project" value="UniProtKB-KW"/>
</dbReference>
<proteinExistence type="inferred from homology"/>
<dbReference type="Pfam" id="PF12627">
    <property type="entry name" value="PolyA_pol_RNAbd"/>
    <property type="match status" value="1"/>
</dbReference>
<keyword evidence="2 7" id="KW-0808">Transferase</keyword>
<dbReference type="InterPro" id="IPR025866">
    <property type="entry name" value="PolyA_pol_arg_C_dom"/>
</dbReference>
<evidence type="ECO:0000259" key="10">
    <source>
        <dbReference type="Pfam" id="PF12627"/>
    </source>
</evidence>
<dbReference type="EMBL" id="SHBH01000009">
    <property type="protein sequence ID" value="RZO26668.1"/>
    <property type="molecule type" value="Genomic_DNA"/>
</dbReference>
<evidence type="ECO:0000256" key="3">
    <source>
        <dbReference type="ARBA" id="ARBA00022741"/>
    </source>
</evidence>
<dbReference type="Pfam" id="PF12626">
    <property type="entry name" value="PolyA_pol_arg_C"/>
    <property type="match status" value="1"/>
</dbReference>
<name>A0A520MZL0_9GAMM</name>
<dbReference type="EC" id="2.7.7.19" evidence="11"/>
<dbReference type="InterPro" id="IPR002646">
    <property type="entry name" value="PolA_pol_head_dom"/>
</dbReference>
<dbReference type="InterPro" id="IPR010206">
    <property type="entry name" value="PolA_pol_I"/>
</dbReference>
<dbReference type="PANTHER" id="PTHR43051:SF1">
    <property type="entry name" value="POLYNUCLEOTIDE ADENYLYLTRANSFERASE FAMILY PROTEIN"/>
    <property type="match status" value="1"/>
</dbReference>
<dbReference type="NCBIfam" id="TIGR01942">
    <property type="entry name" value="pcnB"/>
    <property type="match status" value="1"/>
</dbReference>
<accession>A0A520MZL0</accession>
<evidence type="ECO:0000313" key="12">
    <source>
        <dbReference type="Proteomes" id="UP000319384"/>
    </source>
</evidence>
<evidence type="ECO:0000259" key="9">
    <source>
        <dbReference type="Pfam" id="PF12626"/>
    </source>
</evidence>
<dbReference type="InterPro" id="IPR052191">
    <property type="entry name" value="tRNA_ntf/polyA_polymerase_I"/>
</dbReference>
<dbReference type="SUPFAM" id="SSF81891">
    <property type="entry name" value="Poly A polymerase C-terminal region-like"/>
    <property type="match status" value="1"/>
</dbReference>
<dbReference type="GO" id="GO:1990817">
    <property type="term" value="F:poly(A) RNA polymerase activity"/>
    <property type="evidence" value="ECO:0007669"/>
    <property type="project" value="UniProtKB-EC"/>
</dbReference>
<dbReference type="InterPro" id="IPR043519">
    <property type="entry name" value="NT_sf"/>
</dbReference>
<evidence type="ECO:0000256" key="6">
    <source>
        <dbReference type="ARBA" id="ARBA00023163"/>
    </source>
</evidence>
<keyword evidence="11" id="KW-0548">Nucleotidyltransferase</keyword>
<gene>
    <name evidence="11" type="primary">pcnB</name>
    <name evidence="11" type="ORF">EVA95_01820</name>
</gene>
<evidence type="ECO:0000256" key="4">
    <source>
        <dbReference type="ARBA" id="ARBA00022840"/>
    </source>
</evidence>
<organism evidence="11 12">
    <name type="scientific">SAR86 cluster bacterium</name>
    <dbReference type="NCBI Taxonomy" id="2030880"/>
    <lineage>
        <taxon>Bacteria</taxon>
        <taxon>Pseudomonadati</taxon>
        <taxon>Pseudomonadota</taxon>
        <taxon>Gammaproteobacteria</taxon>
        <taxon>SAR86 cluster</taxon>
    </lineage>
</organism>
<evidence type="ECO:0000256" key="7">
    <source>
        <dbReference type="RuleBase" id="RU003953"/>
    </source>
</evidence>
<dbReference type="CDD" id="cd05398">
    <property type="entry name" value="NT_ClassII-CCAase"/>
    <property type="match status" value="1"/>
</dbReference>
<keyword evidence="1" id="KW-0507">mRNA processing</keyword>
<evidence type="ECO:0000256" key="2">
    <source>
        <dbReference type="ARBA" id="ARBA00022679"/>
    </source>
</evidence>
<dbReference type="Proteomes" id="UP000319384">
    <property type="component" value="Unassembled WGS sequence"/>
</dbReference>
<dbReference type="Pfam" id="PF01743">
    <property type="entry name" value="PolyA_pol"/>
    <property type="match status" value="1"/>
</dbReference>
<dbReference type="SUPFAM" id="SSF81301">
    <property type="entry name" value="Nucleotidyltransferase"/>
    <property type="match status" value="1"/>
</dbReference>
<dbReference type="AlphaFoldDB" id="A0A520MZL0"/>
<dbReference type="GO" id="GO:0005524">
    <property type="term" value="F:ATP binding"/>
    <property type="evidence" value="ECO:0007669"/>
    <property type="project" value="UniProtKB-KW"/>
</dbReference>
<keyword evidence="6" id="KW-0804">Transcription</keyword>
<dbReference type="GO" id="GO:0006397">
    <property type="term" value="P:mRNA processing"/>
    <property type="evidence" value="ECO:0007669"/>
    <property type="project" value="UniProtKB-KW"/>
</dbReference>
<evidence type="ECO:0000256" key="5">
    <source>
        <dbReference type="ARBA" id="ARBA00022884"/>
    </source>
</evidence>
<evidence type="ECO:0000256" key="1">
    <source>
        <dbReference type="ARBA" id="ARBA00022664"/>
    </source>
</evidence>
<dbReference type="GO" id="GO:0043633">
    <property type="term" value="P:polyadenylation-dependent RNA catabolic process"/>
    <property type="evidence" value="ECO:0007669"/>
    <property type="project" value="InterPro"/>
</dbReference>
<dbReference type="Gene3D" id="3.30.460.10">
    <property type="entry name" value="Beta Polymerase, domain 2"/>
    <property type="match status" value="1"/>
</dbReference>
<keyword evidence="4" id="KW-0067">ATP-binding</keyword>
<evidence type="ECO:0000313" key="11">
    <source>
        <dbReference type="EMBL" id="RZO26668.1"/>
    </source>
</evidence>
<comment type="similarity">
    <text evidence="7">Belongs to the tRNA nucleotidyltransferase/poly(A) polymerase family.</text>
</comment>
<keyword evidence="3" id="KW-0547">Nucleotide-binding</keyword>
<protein>
    <submittedName>
        <fullName evidence="11">Polynucleotide adenylyltransferase PcnB</fullName>
        <ecNumber evidence="11">2.7.7.19</ecNumber>
    </submittedName>
</protein>
<reference evidence="11 12" key="1">
    <citation type="submission" date="2019-02" db="EMBL/GenBank/DDBJ databases">
        <title>Prokaryotic population dynamics and viral predation in marine succession experiment using metagenomics: the confinement effect.</title>
        <authorList>
            <person name="Haro-Moreno J.M."/>
            <person name="Rodriguez-Valera F."/>
            <person name="Lopez-Perez M."/>
        </authorList>
    </citation>
    <scope>NUCLEOTIDE SEQUENCE [LARGE SCALE GENOMIC DNA]</scope>
    <source>
        <strain evidence="11">MED-G162</strain>
    </source>
</reference>
<feature type="domain" description="Polymerase A arginine-rich C-terminal" evidence="9">
    <location>
        <begin position="297"/>
        <end position="395"/>
    </location>
</feature>
<sequence>MINNKKISKFAISIIKDLNKNNFEGYLVGGCVRDLLCGLEPKDFDIATNATPEQVRKIFKASRIIGKRFKLVHVFNRSELIEVATFRSGQDLTNNGHLIKDQSGKIIRDNIWGNLDEDTYRRDFTVNALYYSPISKKIIGHKNGMGDIHKKSIVSIGDPKKRFSEDPVRSLRAIRFSNKLEFKIDKKIKDAIYEKGALLAGISNARLFDEFCKIFLSGMAEKNFNKLTSFGLNKYLVTTDPQKNEFTKKLLSEALRNTDKRLKNNLSVTPGFLIAALLWPELIEQSLSKNEINLRKFFRSMDKVLRRQHKITAIPRKFHSYIKDIWVLQLKLHSRINKQPYKTFKHPRFRAAYDFLLIREKAANEKKYLGKWWTDFQINDDNIKRSLINNLKEKNLEESMKTFGFSQELI</sequence>
<feature type="domain" description="tRNA nucleotidyltransferase/poly(A) polymerase RNA and SrmB- binding" evidence="10">
    <location>
        <begin position="182"/>
        <end position="236"/>
    </location>
</feature>
<keyword evidence="5 7" id="KW-0694">RNA-binding</keyword>
<comment type="caution">
    <text evidence="11">The sequence shown here is derived from an EMBL/GenBank/DDBJ whole genome shotgun (WGS) entry which is preliminary data.</text>
</comment>
<evidence type="ECO:0000259" key="8">
    <source>
        <dbReference type="Pfam" id="PF01743"/>
    </source>
</evidence>
<feature type="domain" description="Poly A polymerase head" evidence="8">
    <location>
        <begin position="26"/>
        <end position="153"/>
    </location>
</feature>
<dbReference type="Gene3D" id="1.10.3090.10">
    <property type="entry name" value="cca-adding enzyme, domain 2"/>
    <property type="match status" value="1"/>
</dbReference>